<evidence type="ECO:0000313" key="7">
    <source>
        <dbReference type="Proteomes" id="UP001237642"/>
    </source>
</evidence>
<dbReference type="EMBL" id="JAUIZM010000010">
    <property type="protein sequence ID" value="KAK1360772.1"/>
    <property type="molecule type" value="Genomic_DNA"/>
</dbReference>
<evidence type="ECO:0000256" key="3">
    <source>
        <dbReference type="ARBA" id="ARBA00023129"/>
    </source>
</evidence>
<evidence type="ECO:0000256" key="4">
    <source>
        <dbReference type="SAM" id="SignalP"/>
    </source>
</evidence>
<feature type="domain" description="Bifunctional inhibitor/plant lipid transfer protein/seed storage helical" evidence="5">
    <location>
        <begin position="60"/>
        <end position="150"/>
    </location>
</feature>
<dbReference type="SUPFAM" id="SSF47699">
    <property type="entry name" value="Bifunctional inhibitor/lipid-transfer protein/seed storage 2S albumin"/>
    <property type="match status" value="1"/>
</dbReference>
<feature type="chain" id="PRO_5042160583" evidence="4">
    <location>
        <begin position="19"/>
        <end position="159"/>
    </location>
</feature>
<dbReference type="InterPro" id="IPR000617">
    <property type="entry name" value="Napin/2SS/CON"/>
</dbReference>
<keyword evidence="4" id="KW-0732">Signal</keyword>
<dbReference type="AlphaFoldDB" id="A0AAD8H470"/>
<dbReference type="InterPro" id="IPR036312">
    <property type="entry name" value="Bifun_inhib/LTP/seed_sf"/>
</dbReference>
<reference evidence="6" key="2">
    <citation type="submission" date="2023-05" db="EMBL/GenBank/DDBJ databases">
        <authorList>
            <person name="Schelkunov M.I."/>
        </authorList>
    </citation>
    <scope>NUCLEOTIDE SEQUENCE</scope>
    <source>
        <strain evidence="6">Hsosn_3</strain>
        <tissue evidence="6">Leaf</tissue>
    </source>
</reference>
<dbReference type="PANTHER" id="PTHR35496:SF4">
    <property type="entry name" value="2S SULFUR-RICH SEED STORAGE PROTEIN 2-LIKE"/>
    <property type="match status" value="1"/>
</dbReference>
<comment type="caution">
    <text evidence="6">The sequence shown here is derived from an EMBL/GenBank/DDBJ whole genome shotgun (WGS) entry which is preliminary data.</text>
</comment>
<dbReference type="Gene3D" id="1.10.110.10">
    <property type="entry name" value="Plant lipid-transfer and hydrophobic proteins"/>
    <property type="match status" value="1"/>
</dbReference>
<evidence type="ECO:0000313" key="6">
    <source>
        <dbReference type="EMBL" id="KAK1360772.1"/>
    </source>
</evidence>
<dbReference type="SMART" id="SM00499">
    <property type="entry name" value="AAI"/>
    <property type="match status" value="1"/>
</dbReference>
<protein>
    <submittedName>
        <fullName evidence="6">AAI domain-containing protein</fullName>
    </submittedName>
</protein>
<keyword evidence="2" id="KW-0758">Storage protein</keyword>
<evidence type="ECO:0000256" key="1">
    <source>
        <dbReference type="ARBA" id="ARBA00008262"/>
    </source>
</evidence>
<name>A0AAD8H470_9APIA</name>
<dbReference type="PRINTS" id="PR00496">
    <property type="entry name" value="NAPIN"/>
</dbReference>
<accession>A0AAD8H470</accession>
<gene>
    <name evidence="6" type="ORF">POM88_045246</name>
</gene>
<proteinExistence type="inferred from homology"/>
<feature type="signal peptide" evidence="4">
    <location>
        <begin position="1"/>
        <end position="18"/>
    </location>
</feature>
<evidence type="ECO:0000259" key="5">
    <source>
        <dbReference type="SMART" id="SM00499"/>
    </source>
</evidence>
<keyword evidence="7" id="KW-1185">Reference proteome</keyword>
<dbReference type="PANTHER" id="PTHR35496">
    <property type="entry name" value="2S SEED STORAGE PROTEIN 1-RELATED"/>
    <property type="match status" value="1"/>
</dbReference>
<dbReference type="GO" id="GO:0045735">
    <property type="term" value="F:nutrient reservoir activity"/>
    <property type="evidence" value="ECO:0007669"/>
    <property type="project" value="UniProtKB-KW"/>
</dbReference>
<reference evidence="6" key="1">
    <citation type="submission" date="2023-02" db="EMBL/GenBank/DDBJ databases">
        <title>Genome of toxic invasive species Heracleum sosnowskyi carries increased number of genes despite the absence of recent whole-genome duplications.</title>
        <authorList>
            <person name="Schelkunov M."/>
            <person name="Shtratnikova V."/>
            <person name="Makarenko M."/>
            <person name="Klepikova A."/>
            <person name="Omelchenko D."/>
            <person name="Novikova G."/>
            <person name="Obukhova E."/>
            <person name="Bogdanov V."/>
            <person name="Penin A."/>
            <person name="Logacheva M."/>
        </authorList>
    </citation>
    <scope>NUCLEOTIDE SEQUENCE</scope>
    <source>
        <strain evidence="6">Hsosn_3</strain>
        <tissue evidence="6">Leaf</tissue>
    </source>
</reference>
<dbReference type="InterPro" id="IPR016140">
    <property type="entry name" value="Bifunc_inhib/LTP/seed_store"/>
</dbReference>
<sequence>MASLKLFSSIFIVLFAVAASTTYTTTVTTITTTEDEGSSSQQGSRHQCQKEIQSKDLDMCKSFLSMEQGGSGRLRMIVETGEQGQEQDEQKQCCQQLKQVRSQCRCAAIEDVVKQQIKGRQSMHNPKIQKVLQKARNLPTACDWQQPQQCSFDQPSSFA</sequence>
<keyword evidence="3" id="KW-0708">Seed storage protein</keyword>
<dbReference type="Proteomes" id="UP001237642">
    <property type="component" value="Unassembled WGS sequence"/>
</dbReference>
<organism evidence="6 7">
    <name type="scientific">Heracleum sosnowskyi</name>
    <dbReference type="NCBI Taxonomy" id="360622"/>
    <lineage>
        <taxon>Eukaryota</taxon>
        <taxon>Viridiplantae</taxon>
        <taxon>Streptophyta</taxon>
        <taxon>Embryophyta</taxon>
        <taxon>Tracheophyta</taxon>
        <taxon>Spermatophyta</taxon>
        <taxon>Magnoliopsida</taxon>
        <taxon>eudicotyledons</taxon>
        <taxon>Gunneridae</taxon>
        <taxon>Pentapetalae</taxon>
        <taxon>asterids</taxon>
        <taxon>campanulids</taxon>
        <taxon>Apiales</taxon>
        <taxon>Apiaceae</taxon>
        <taxon>Apioideae</taxon>
        <taxon>apioid superclade</taxon>
        <taxon>Tordylieae</taxon>
        <taxon>Tordyliinae</taxon>
        <taxon>Heracleum</taxon>
    </lineage>
</organism>
<evidence type="ECO:0000256" key="2">
    <source>
        <dbReference type="ARBA" id="ARBA00022761"/>
    </source>
</evidence>
<comment type="similarity">
    <text evidence="1">Belongs to the 2S seed storage albumins family.</text>
</comment>
<dbReference type="Pfam" id="PF00234">
    <property type="entry name" value="Tryp_alpha_amyl"/>
    <property type="match status" value="1"/>
</dbReference>